<evidence type="ECO:0000313" key="2">
    <source>
        <dbReference type="Proteomes" id="UP000036045"/>
    </source>
</evidence>
<accession>A0A0J1L9U5</accession>
<proteinExistence type="predicted"/>
<dbReference type="Proteomes" id="UP000036045">
    <property type="component" value="Unassembled WGS sequence"/>
</dbReference>
<organism evidence="1 2">
    <name type="scientific">Niallia circulans</name>
    <name type="common">Bacillus circulans</name>
    <dbReference type="NCBI Taxonomy" id="1397"/>
    <lineage>
        <taxon>Bacteria</taxon>
        <taxon>Bacillati</taxon>
        <taxon>Bacillota</taxon>
        <taxon>Bacilli</taxon>
        <taxon>Bacillales</taxon>
        <taxon>Bacillaceae</taxon>
        <taxon>Niallia</taxon>
    </lineage>
</organism>
<reference evidence="1 2" key="1">
    <citation type="submission" date="2015-05" db="EMBL/GenBank/DDBJ databases">
        <title>Whole genome sequence and identification of bacterial endophytes from Costus igneus.</title>
        <authorList>
            <person name="Lee Y.P."/>
            <person name="Gan H.M."/>
            <person name="Eng W."/>
            <person name="Wheatley M.S."/>
            <person name="Caraballo A."/>
            <person name="Polter S."/>
            <person name="Savka M.A."/>
            <person name="Hudson A.O."/>
        </authorList>
    </citation>
    <scope>NUCLEOTIDE SEQUENCE [LARGE SCALE GENOMIC DNA]</scope>
    <source>
        <strain evidence="1 2">RIT379</strain>
    </source>
</reference>
<dbReference type="EMBL" id="LDPH01000014">
    <property type="protein sequence ID" value="KLV25700.1"/>
    <property type="molecule type" value="Genomic_DNA"/>
</dbReference>
<evidence type="ECO:0000313" key="1">
    <source>
        <dbReference type="EMBL" id="KLV25700.1"/>
    </source>
</evidence>
<protein>
    <submittedName>
        <fullName evidence="1">Uncharacterized protein</fullName>
    </submittedName>
</protein>
<dbReference type="PATRIC" id="fig|1397.4.peg.1203"/>
<comment type="caution">
    <text evidence="1">The sequence shown here is derived from an EMBL/GenBank/DDBJ whole genome shotgun (WGS) entry which is preliminary data.</text>
</comment>
<sequence>MKKFICFGETEDSQEQWLLIDAKDKNEAMEIAFRSSDLAEIQACTELTPNDESGISHTFICID</sequence>
<name>A0A0J1L9U5_NIACI</name>
<dbReference type="GeneID" id="56347728"/>
<dbReference type="RefSeq" id="WP_047943125.1">
    <property type="nucleotide sequence ID" value="NZ_CP053989.1"/>
</dbReference>
<gene>
    <name evidence="1" type="ORF">ABW02_15115</name>
</gene>
<dbReference type="OrthoDB" id="9973247at2"/>
<keyword evidence="2" id="KW-1185">Reference proteome</keyword>
<dbReference type="AlphaFoldDB" id="A0A0J1L9U5"/>